<dbReference type="EMBL" id="CAWUFR010000722">
    <property type="protein sequence ID" value="CAK6980703.1"/>
    <property type="molecule type" value="Genomic_DNA"/>
</dbReference>
<feature type="compositionally biased region" description="Basic and acidic residues" evidence="1">
    <location>
        <begin position="143"/>
        <end position="152"/>
    </location>
</feature>
<evidence type="ECO:0000256" key="1">
    <source>
        <dbReference type="SAM" id="MobiDB-lite"/>
    </source>
</evidence>
<reference evidence="2 3" key="1">
    <citation type="submission" date="2024-01" db="EMBL/GenBank/DDBJ databases">
        <authorList>
            <person name="Alioto T."/>
            <person name="Alioto T."/>
            <person name="Gomez Garrido J."/>
        </authorList>
    </citation>
    <scope>NUCLEOTIDE SEQUENCE [LARGE SCALE GENOMIC DNA]</scope>
</reference>
<dbReference type="PANTHER" id="PTHR33244">
    <property type="entry name" value="INTEGRASE CATALYTIC DOMAIN-CONTAINING PROTEIN-RELATED"/>
    <property type="match status" value="1"/>
</dbReference>
<dbReference type="AlphaFoldDB" id="A0AAV1QB61"/>
<sequence>MHRELRTTLPHISRHKDNKNTDELTDKRMRLKYRQKMNYDKTARQLEPLQERDVVRIEGPEFWDRKATVLSEVGPRSFVVKTENGQVLRRNRRSLLKTQDIENQAEETGSEQPEGAAPDVHHSEPHSPSPMTVTLRRSTRLRKPPERLIEQE</sequence>
<evidence type="ECO:0000313" key="3">
    <source>
        <dbReference type="Proteomes" id="UP001314229"/>
    </source>
</evidence>
<feature type="region of interest" description="Disordered" evidence="1">
    <location>
        <begin position="1"/>
        <end position="21"/>
    </location>
</feature>
<feature type="region of interest" description="Disordered" evidence="1">
    <location>
        <begin position="90"/>
        <end position="152"/>
    </location>
</feature>
<organism evidence="2 3">
    <name type="scientific">Scomber scombrus</name>
    <name type="common">Atlantic mackerel</name>
    <name type="synonym">Scomber vernalis</name>
    <dbReference type="NCBI Taxonomy" id="13677"/>
    <lineage>
        <taxon>Eukaryota</taxon>
        <taxon>Metazoa</taxon>
        <taxon>Chordata</taxon>
        <taxon>Craniata</taxon>
        <taxon>Vertebrata</taxon>
        <taxon>Euteleostomi</taxon>
        <taxon>Actinopterygii</taxon>
        <taxon>Neopterygii</taxon>
        <taxon>Teleostei</taxon>
        <taxon>Neoteleostei</taxon>
        <taxon>Acanthomorphata</taxon>
        <taxon>Pelagiaria</taxon>
        <taxon>Scombriformes</taxon>
        <taxon>Scombridae</taxon>
        <taxon>Scomber</taxon>
    </lineage>
</organism>
<dbReference type="PANTHER" id="PTHR33244:SF3">
    <property type="entry name" value="PEPTIDASE A2 DOMAIN-CONTAINING PROTEIN"/>
    <property type="match status" value="1"/>
</dbReference>
<accession>A0AAV1QB61</accession>
<gene>
    <name evidence="2" type="ORF">FSCOSCO3_A036107</name>
</gene>
<keyword evidence="3" id="KW-1185">Reference proteome</keyword>
<proteinExistence type="predicted"/>
<name>A0AAV1QB61_SCOSC</name>
<evidence type="ECO:0000313" key="2">
    <source>
        <dbReference type="EMBL" id="CAK6980703.1"/>
    </source>
</evidence>
<protein>
    <submittedName>
        <fullName evidence="2">Uncharacterized protein K02A2.6-like</fullName>
    </submittedName>
</protein>
<comment type="caution">
    <text evidence="2">The sequence shown here is derived from an EMBL/GenBank/DDBJ whole genome shotgun (WGS) entry which is preliminary data.</text>
</comment>
<dbReference type="Proteomes" id="UP001314229">
    <property type="component" value="Unassembled WGS sequence"/>
</dbReference>